<protein>
    <submittedName>
        <fullName evidence="1">Uncharacterized protein</fullName>
    </submittedName>
</protein>
<dbReference type="HOGENOM" id="CLU_1573660_0_0_1"/>
<name>A0CK09_PARTE</name>
<dbReference type="InParanoid" id="A0CK09"/>
<evidence type="ECO:0000313" key="2">
    <source>
        <dbReference type="Proteomes" id="UP000000600"/>
    </source>
</evidence>
<keyword evidence="2" id="KW-1185">Reference proteome</keyword>
<dbReference type="Proteomes" id="UP000000600">
    <property type="component" value="Unassembled WGS sequence"/>
</dbReference>
<accession>A0CK09</accession>
<organism evidence="1 2">
    <name type="scientific">Paramecium tetraurelia</name>
    <dbReference type="NCBI Taxonomy" id="5888"/>
    <lineage>
        <taxon>Eukaryota</taxon>
        <taxon>Sar</taxon>
        <taxon>Alveolata</taxon>
        <taxon>Ciliophora</taxon>
        <taxon>Intramacronucleata</taxon>
        <taxon>Oligohymenophorea</taxon>
        <taxon>Peniculida</taxon>
        <taxon>Parameciidae</taxon>
        <taxon>Paramecium</taxon>
    </lineage>
</organism>
<evidence type="ECO:0000313" key="1">
    <source>
        <dbReference type="EMBL" id="CAK71126.1"/>
    </source>
</evidence>
<dbReference type="RefSeq" id="XP_001438523.1">
    <property type="nucleotide sequence ID" value="XM_001438486.1"/>
</dbReference>
<gene>
    <name evidence="1" type="ORF">GSPATT00000838001</name>
</gene>
<dbReference type="EMBL" id="CT868096">
    <property type="protein sequence ID" value="CAK71126.1"/>
    <property type="molecule type" value="Genomic_DNA"/>
</dbReference>
<dbReference type="AlphaFoldDB" id="A0CK09"/>
<dbReference type="GeneID" id="5024308"/>
<sequence length="170" mass="20110">MAKITVQINFIYNHRLFYLNKMINRDLELSLYKKKIDLDYSKIQHKFGSINKISPDKLQYHQNNLCCKLFKNANKRKSIQVRIQTIDPLVEKYIIENSGKFFNNVTKQSLTHNQGKTLCYVTWNGTSFLSIENSNLKDLQLLINQQSVLLRTKDSKSQIFSCLFRIKHLY</sequence>
<proteinExistence type="predicted"/>
<dbReference type="KEGG" id="ptm:GSPATT00000838001"/>
<reference evidence="1 2" key="1">
    <citation type="journal article" date="2006" name="Nature">
        <title>Global trends of whole-genome duplications revealed by the ciliate Paramecium tetraurelia.</title>
        <authorList>
            <consortium name="Genoscope"/>
            <person name="Aury J.-M."/>
            <person name="Jaillon O."/>
            <person name="Duret L."/>
            <person name="Noel B."/>
            <person name="Jubin C."/>
            <person name="Porcel B.M."/>
            <person name="Segurens B."/>
            <person name="Daubin V."/>
            <person name="Anthouard V."/>
            <person name="Aiach N."/>
            <person name="Arnaiz O."/>
            <person name="Billaut A."/>
            <person name="Beisson J."/>
            <person name="Blanc I."/>
            <person name="Bouhouche K."/>
            <person name="Camara F."/>
            <person name="Duharcourt S."/>
            <person name="Guigo R."/>
            <person name="Gogendeau D."/>
            <person name="Katinka M."/>
            <person name="Keller A.-M."/>
            <person name="Kissmehl R."/>
            <person name="Klotz C."/>
            <person name="Koll F."/>
            <person name="Le Moue A."/>
            <person name="Lepere C."/>
            <person name="Malinsky S."/>
            <person name="Nowacki M."/>
            <person name="Nowak J.K."/>
            <person name="Plattner H."/>
            <person name="Poulain J."/>
            <person name="Ruiz F."/>
            <person name="Serrano V."/>
            <person name="Zagulski M."/>
            <person name="Dessen P."/>
            <person name="Betermier M."/>
            <person name="Weissenbach J."/>
            <person name="Scarpelli C."/>
            <person name="Schachter V."/>
            <person name="Sperling L."/>
            <person name="Meyer E."/>
            <person name="Cohen J."/>
            <person name="Wincker P."/>
        </authorList>
    </citation>
    <scope>NUCLEOTIDE SEQUENCE [LARGE SCALE GENOMIC DNA]</scope>
    <source>
        <strain evidence="1 2">Stock d4-2</strain>
    </source>
</reference>